<reference evidence="2 3" key="1">
    <citation type="submission" date="2021-05" db="EMBL/GenBank/DDBJ databases">
        <title>Novel Bacillus species.</title>
        <authorList>
            <person name="Liu G."/>
        </authorList>
    </citation>
    <scope>NUCLEOTIDE SEQUENCE [LARGE SCALE GENOMIC DNA]</scope>
    <source>
        <strain evidence="2 3">FJAT-49682</strain>
    </source>
</reference>
<keyword evidence="1" id="KW-1133">Transmembrane helix</keyword>
<evidence type="ECO:0000313" key="3">
    <source>
        <dbReference type="Proteomes" id="UP000676456"/>
    </source>
</evidence>
<keyword evidence="3" id="KW-1185">Reference proteome</keyword>
<feature type="transmembrane region" description="Helical" evidence="1">
    <location>
        <begin position="30"/>
        <end position="51"/>
    </location>
</feature>
<protein>
    <submittedName>
        <fullName evidence="2">Uncharacterized protein</fullName>
    </submittedName>
</protein>
<evidence type="ECO:0000256" key="1">
    <source>
        <dbReference type="SAM" id="Phobius"/>
    </source>
</evidence>
<organism evidence="2 3">
    <name type="scientific">Lederbergia citrea</name>
    <dbReference type="NCBI Taxonomy" id="2833581"/>
    <lineage>
        <taxon>Bacteria</taxon>
        <taxon>Bacillati</taxon>
        <taxon>Bacillota</taxon>
        <taxon>Bacilli</taxon>
        <taxon>Bacillales</taxon>
        <taxon>Bacillaceae</taxon>
        <taxon>Lederbergia</taxon>
    </lineage>
</organism>
<dbReference type="AlphaFoldDB" id="A0A942UKN7"/>
<accession>A0A942UKN7</accession>
<feature type="transmembrane region" description="Helical" evidence="1">
    <location>
        <begin position="58"/>
        <end position="79"/>
    </location>
</feature>
<dbReference type="EMBL" id="JAGYPN010000001">
    <property type="protein sequence ID" value="MBS4221482.1"/>
    <property type="molecule type" value="Genomic_DNA"/>
</dbReference>
<proteinExistence type="predicted"/>
<evidence type="ECO:0000313" key="2">
    <source>
        <dbReference type="EMBL" id="MBS4221482.1"/>
    </source>
</evidence>
<dbReference type="Proteomes" id="UP000676456">
    <property type="component" value="Unassembled WGS sequence"/>
</dbReference>
<comment type="caution">
    <text evidence="2">The sequence shown here is derived from an EMBL/GenBank/DDBJ whole genome shotgun (WGS) entry which is preliminary data.</text>
</comment>
<keyword evidence="1" id="KW-0812">Transmembrane</keyword>
<keyword evidence="1" id="KW-0472">Membrane</keyword>
<name>A0A942UKN7_9BACI</name>
<gene>
    <name evidence="2" type="ORF">KHA91_01765</name>
</gene>
<sequence>MKKYVALLLQLIIWSGFTMAQWLSGKDHFFSKIILFVVFFYLAFLLARMIVKSNKLTLWITIMSLSTYGMLHLLLSYVMTDSIIL</sequence>